<dbReference type="EMBL" id="JAIVGD010000015">
    <property type="protein sequence ID" value="KAH0757989.1"/>
    <property type="molecule type" value="Genomic_DNA"/>
</dbReference>
<dbReference type="Proteomes" id="UP000826656">
    <property type="component" value="Unassembled WGS sequence"/>
</dbReference>
<evidence type="ECO:0000313" key="1">
    <source>
        <dbReference type="EMBL" id="KAH0757989.1"/>
    </source>
</evidence>
<protein>
    <recommendedName>
        <fullName evidence="3">WPP domain-associated protein</fullName>
    </recommendedName>
</protein>
<reference evidence="1 2" key="1">
    <citation type="journal article" date="2021" name="bioRxiv">
        <title>Chromosome-scale and haplotype-resolved genome assembly of a tetraploid potato cultivar.</title>
        <authorList>
            <person name="Sun H."/>
            <person name="Jiao W.-B."/>
            <person name="Krause K."/>
            <person name="Campoy J.A."/>
            <person name="Goel M."/>
            <person name="Folz-Donahue K."/>
            <person name="Kukat C."/>
            <person name="Huettel B."/>
            <person name="Schneeberger K."/>
        </authorList>
    </citation>
    <scope>NUCLEOTIDE SEQUENCE [LARGE SCALE GENOMIC DNA]</scope>
    <source>
        <strain evidence="1">SolTubOtavaFocal</strain>
        <tissue evidence="1">Leaves</tissue>
    </source>
</reference>
<proteinExistence type="predicted"/>
<gene>
    <name evidence="1" type="ORF">KY290_021482</name>
</gene>
<sequence length="303" mass="35242">MFKAWKDEIDDFYMEVEIREDLYKFMMVEAVEIDRTEEIKIEKLDSMLKCPETKEDPMVKASSEIEEHNEQEILEYEGVEECETIKWLLNDDVSTFNSVNEKQEIAMKQLSTCKELLFDLERSLDISPDVLDTNGDDCAYTNNTSLVVETKKPSQESIAQVDDNTMTRINPSNVLISSQLSNFHQMIQEFEINVVQNLDMKSLRIEELKHQFHNFIVEPIALMKKRKLLYKKAFLARCQNLKLAETEVDLLGNQVEELLHLLKNIYIILNQNSTILSCHFQVFDILKLIKDELVGEVVCVSTS</sequence>
<accession>A0ABQ7V390</accession>
<dbReference type="PANTHER" id="PTHR33883">
    <property type="entry name" value="WPP DOMAIN-ASSOCIATED PROTEIN"/>
    <property type="match status" value="1"/>
</dbReference>
<dbReference type="InterPro" id="IPR037490">
    <property type="entry name" value="WAP"/>
</dbReference>
<organism evidence="1 2">
    <name type="scientific">Solanum tuberosum</name>
    <name type="common">Potato</name>
    <dbReference type="NCBI Taxonomy" id="4113"/>
    <lineage>
        <taxon>Eukaryota</taxon>
        <taxon>Viridiplantae</taxon>
        <taxon>Streptophyta</taxon>
        <taxon>Embryophyta</taxon>
        <taxon>Tracheophyta</taxon>
        <taxon>Spermatophyta</taxon>
        <taxon>Magnoliopsida</taxon>
        <taxon>eudicotyledons</taxon>
        <taxon>Gunneridae</taxon>
        <taxon>Pentapetalae</taxon>
        <taxon>asterids</taxon>
        <taxon>lamiids</taxon>
        <taxon>Solanales</taxon>
        <taxon>Solanaceae</taxon>
        <taxon>Solanoideae</taxon>
        <taxon>Solaneae</taxon>
        <taxon>Solanum</taxon>
    </lineage>
</organism>
<name>A0ABQ7V390_SOLTU</name>
<evidence type="ECO:0000313" key="2">
    <source>
        <dbReference type="Proteomes" id="UP000826656"/>
    </source>
</evidence>
<keyword evidence="2" id="KW-1185">Reference proteome</keyword>
<comment type="caution">
    <text evidence="1">The sequence shown here is derived from an EMBL/GenBank/DDBJ whole genome shotgun (WGS) entry which is preliminary data.</text>
</comment>
<evidence type="ECO:0008006" key="3">
    <source>
        <dbReference type="Google" id="ProtNLM"/>
    </source>
</evidence>
<dbReference type="PANTHER" id="PTHR33883:SF7">
    <property type="entry name" value="OS04G0521600 PROTEIN"/>
    <property type="match status" value="1"/>
</dbReference>